<evidence type="ECO:0000313" key="3">
    <source>
        <dbReference type="Proteomes" id="UP000032250"/>
    </source>
</evidence>
<dbReference type="EMBL" id="JXSU01000006">
    <property type="protein sequence ID" value="KIS25103.1"/>
    <property type="molecule type" value="Genomic_DNA"/>
</dbReference>
<dbReference type="PANTHER" id="PTHR39179:SF1">
    <property type="entry name" value="SPORE COAT PROTEIN I"/>
    <property type="match status" value="1"/>
</dbReference>
<dbReference type="NCBIfam" id="TIGR02906">
    <property type="entry name" value="spore_CotS"/>
    <property type="match status" value="1"/>
</dbReference>
<keyword evidence="2" id="KW-0167">Capsid protein</keyword>
<organism evidence="2 3">
    <name type="scientific">Clostridium botulinum B2 450</name>
    <dbReference type="NCBI Taxonomy" id="1379739"/>
    <lineage>
        <taxon>Bacteria</taxon>
        <taxon>Bacillati</taxon>
        <taxon>Bacillota</taxon>
        <taxon>Clostridia</taxon>
        <taxon>Eubacteriales</taxon>
        <taxon>Clostridiaceae</taxon>
        <taxon>Clostridium</taxon>
    </lineage>
</organism>
<evidence type="ECO:0000313" key="2">
    <source>
        <dbReference type="EMBL" id="KIS25103.1"/>
    </source>
</evidence>
<keyword evidence="2" id="KW-0946">Virion</keyword>
<protein>
    <submittedName>
        <fullName evidence="2">Spore coat protein</fullName>
    </submittedName>
</protein>
<feature type="domain" description="Aminoglycoside phosphotransferase" evidence="1">
    <location>
        <begin position="194"/>
        <end position="247"/>
    </location>
</feature>
<sequence>MDKSEIINIVENNYDININSIEKIKNVYKIISDSNKAYAFKIIKYEFNHFLFIISCMKHLQCNNFSKIPEIIPNNKGLDYIKIGDFYGYITEWIDDSRQCNYSNPVEVMMAANKLGQLHEKSKNFYITEYMKPRIGWFKWPKTFQTRKDEILDFKKRILNKNKKSEFDNFYISILEDEIERADRSIKNLCETNYLNVMLKQIEDRCFCHHDYANHNILIDSENQIYIIDFDYCMLDTKLHDLASILIRVMKNGKWDLKSAELILNSYSEESYIDKEYILIMAAFMEFPQDYWQIGIQYYWEKQPWSEEFFFSKLNRYYADREERQEFIEKFRKINI</sequence>
<name>A0A0D1A2U4_CLOBO</name>
<comment type="caution">
    <text evidence="2">The sequence shown here is derived from an EMBL/GenBank/DDBJ whole genome shotgun (WGS) entry which is preliminary data.</text>
</comment>
<dbReference type="RefSeq" id="WP_042385960.1">
    <property type="nucleotide sequence ID" value="NZ_JXSU01000006.1"/>
</dbReference>
<dbReference type="PATRIC" id="fig|1379739.3.peg.412"/>
<gene>
    <name evidence="2" type="ORF">N495_00560</name>
</gene>
<dbReference type="GO" id="GO:0042601">
    <property type="term" value="C:endospore-forming forespore"/>
    <property type="evidence" value="ECO:0007669"/>
    <property type="project" value="TreeGrafter"/>
</dbReference>
<dbReference type="PANTHER" id="PTHR39179">
    <property type="entry name" value="SPORE COAT PROTEIN I"/>
    <property type="match status" value="1"/>
</dbReference>
<dbReference type="InterPro" id="IPR002575">
    <property type="entry name" value="Aminoglycoside_PTrfase"/>
</dbReference>
<dbReference type="InterPro" id="IPR014255">
    <property type="entry name" value="Spore_coat_CotS"/>
</dbReference>
<evidence type="ECO:0000259" key="1">
    <source>
        <dbReference type="Pfam" id="PF01636"/>
    </source>
</evidence>
<dbReference type="InterPro" id="IPR047175">
    <property type="entry name" value="CotS-like"/>
</dbReference>
<dbReference type="Pfam" id="PF01636">
    <property type="entry name" value="APH"/>
    <property type="match status" value="1"/>
</dbReference>
<dbReference type="HOGENOM" id="CLU_042636_2_0_9"/>
<dbReference type="AlphaFoldDB" id="A0A0D1A2U4"/>
<dbReference type="SUPFAM" id="SSF56112">
    <property type="entry name" value="Protein kinase-like (PK-like)"/>
    <property type="match status" value="1"/>
</dbReference>
<dbReference type="Proteomes" id="UP000032250">
    <property type="component" value="Unassembled WGS sequence"/>
</dbReference>
<dbReference type="Gene3D" id="3.30.200.20">
    <property type="entry name" value="Phosphorylase Kinase, domain 1"/>
    <property type="match status" value="1"/>
</dbReference>
<dbReference type="InterPro" id="IPR011009">
    <property type="entry name" value="Kinase-like_dom_sf"/>
</dbReference>
<proteinExistence type="predicted"/>
<reference evidence="2 3" key="1">
    <citation type="submission" date="2014-06" db="EMBL/GenBank/DDBJ databases">
        <title>Genome characterization of distinct group I Clostridium botulinum lineages.</title>
        <authorList>
            <person name="Giordani F."/>
            <person name="Anselmo A."/>
            <person name="Fillo S."/>
            <person name="Palozzi A.M."/>
            <person name="Fortunato A."/>
            <person name="Gentile B."/>
            <person name="Ciammaruconi A."/>
            <person name="Anniballi F."/>
            <person name="De Medici D."/>
            <person name="Lista F."/>
        </authorList>
    </citation>
    <scope>NUCLEOTIDE SEQUENCE [LARGE SCALE GENOMIC DNA]</scope>
    <source>
        <strain evidence="2 3">B2 450</strain>
    </source>
</reference>
<dbReference type="Gene3D" id="3.90.1200.10">
    <property type="match status" value="1"/>
</dbReference>
<accession>A0A0D1A2U4</accession>
<dbReference type="OrthoDB" id="9771902at2"/>